<reference evidence="2" key="1">
    <citation type="submission" date="2021-11" db="EMBL/GenBank/DDBJ databases">
        <title>Description of novel Chryseobacterium species.</title>
        <authorList>
            <person name="Saticioglu I.B."/>
            <person name="Ay H."/>
            <person name="Altun S."/>
            <person name="Duman M."/>
        </authorList>
    </citation>
    <scope>NUCLEOTIDE SEQUENCE</scope>
    <source>
        <strain evidence="2">C-39</strain>
    </source>
</reference>
<keyword evidence="3" id="KW-1185">Reference proteome</keyword>
<evidence type="ECO:0000313" key="4">
    <source>
        <dbReference type="Proteomes" id="UP001107960"/>
    </source>
</evidence>
<dbReference type="Proteomes" id="UP001107960">
    <property type="component" value="Unassembled WGS sequence"/>
</dbReference>
<evidence type="ECO:0000313" key="2">
    <source>
        <dbReference type="EMBL" id="MCC9034823.1"/>
    </source>
</evidence>
<accession>A0A9Q3YS11</accession>
<proteinExistence type="predicted"/>
<dbReference type="RefSeq" id="WP_191178349.1">
    <property type="nucleotide sequence ID" value="NZ_JACXXP010000002.1"/>
</dbReference>
<dbReference type="NCBIfam" id="NF033852">
    <property type="entry name" value="fulvocin_rel"/>
    <property type="match status" value="1"/>
</dbReference>
<comment type="caution">
    <text evidence="2">The sequence shown here is derived from an EMBL/GenBank/DDBJ whole genome shotgun (WGS) entry which is preliminary data.</text>
</comment>
<evidence type="ECO:0000313" key="1">
    <source>
        <dbReference type="EMBL" id="MBD3903748.1"/>
    </source>
</evidence>
<protein>
    <submittedName>
        <fullName evidence="2">Bacteriocin fulvocin C-related protein</fullName>
    </submittedName>
</protein>
<name>A0A9Q3YS11_9FLAO</name>
<reference evidence="1" key="3">
    <citation type="submission" date="2024-05" db="EMBL/GenBank/DDBJ databases">
        <title>Description of novel Chryseobacterium sp. strain C-2.</title>
        <authorList>
            <person name="Saticioglu I.B."/>
        </authorList>
    </citation>
    <scope>NUCLEOTIDE SEQUENCE</scope>
    <source>
        <strain evidence="1">C-2</strain>
    </source>
</reference>
<dbReference type="EMBL" id="JACXXP010000002">
    <property type="protein sequence ID" value="MBD3903748.1"/>
    <property type="molecule type" value="Genomic_DNA"/>
</dbReference>
<gene>
    <name evidence="1" type="ORF">IEW27_03935</name>
    <name evidence="2" type="ORF">LNP80_11240</name>
</gene>
<dbReference type="EMBL" id="JAJJML010000001">
    <property type="protein sequence ID" value="MCC9034823.1"/>
    <property type="molecule type" value="Genomic_DNA"/>
</dbReference>
<dbReference type="Proteomes" id="UP000603715">
    <property type="component" value="Unassembled WGS sequence"/>
</dbReference>
<dbReference type="AlphaFoldDB" id="A0A9Q3YS11"/>
<reference evidence="3" key="2">
    <citation type="submission" date="2023-07" db="EMBL/GenBank/DDBJ databases">
        <title>Description of novel Chryseobacterium sp. strain C-2.</title>
        <authorList>
            <person name="Saticioglu I.B."/>
        </authorList>
    </citation>
    <scope>NUCLEOTIDE SEQUENCE [LARGE SCALE GENOMIC DNA]</scope>
    <source>
        <strain evidence="3">C-2</strain>
    </source>
</reference>
<sequence length="189" mass="22182">MNSFRQFVKHTIPLSDFEEANSFQSKESERLYFNVLNSKDQFQTYNALNSKEKHLVWQGKLDDFISKSELSDAQAELVNRMKSTLSENFFNNISENFNSNEIKLLEIEAMKKFGNLRGLSFFYIMENNYNASNMEQKCFWCNEVYVTTTGPCEIYEINGNLMFLEPIKTAKTRFWIKVGEFDSMQPCLP</sequence>
<evidence type="ECO:0000313" key="3">
    <source>
        <dbReference type="Proteomes" id="UP000603715"/>
    </source>
</evidence>
<organism evidence="2 4">
    <name type="scientific">Chryseobacterium muglaense</name>
    <dbReference type="NCBI Taxonomy" id="2893752"/>
    <lineage>
        <taxon>Bacteria</taxon>
        <taxon>Pseudomonadati</taxon>
        <taxon>Bacteroidota</taxon>
        <taxon>Flavobacteriia</taxon>
        <taxon>Flavobacteriales</taxon>
        <taxon>Weeksellaceae</taxon>
        <taxon>Chryseobacterium group</taxon>
        <taxon>Chryseobacterium</taxon>
    </lineage>
</organism>